<evidence type="ECO:0000313" key="3">
    <source>
        <dbReference type="EMBL" id="CAF1147531.1"/>
    </source>
</evidence>
<evidence type="ECO:0000313" key="2">
    <source>
        <dbReference type="EMBL" id="CAF1114125.1"/>
    </source>
</evidence>
<dbReference type="OrthoDB" id="409824at2759"/>
<reference evidence="2" key="1">
    <citation type="submission" date="2021-02" db="EMBL/GenBank/DDBJ databases">
        <authorList>
            <person name="Nowell W R."/>
        </authorList>
    </citation>
    <scope>NUCLEOTIDE SEQUENCE</scope>
</reference>
<dbReference type="EMBL" id="CAJNOK010011748">
    <property type="protein sequence ID" value="CAF1147531.1"/>
    <property type="molecule type" value="Genomic_DNA"/>
</dbReference>
<dbReference type="EMBL" id="CAJNOQ010005856">
    <property type="protein sequence ID" value="CAF1114125.1"/>
    <property type="molecule type" value="Genomic_DNA"/>
</dbReference>
<dbReference type="EMBL" id="CAJOBA010029503">
    <property type="protein sequence ID" value="CAF3950657.1"/>
    <property type="molecule type" value="Genomic_DNA"/>
</dbReference>
<dbReference type="Proteomes" id="UP000681722">
    <property type="component" value="Unassembled WGS sequence"/>
</dbReference>
<name>A0A814Q3S7_9BILA</name>
<sequence length="279" mass="32681">MDHSIILAPVKQQKKFDDKMRKHKSQLLKRSLSSDSLSISQTISKYAKTVITTDKVSPIDIHEYFFNERPFCNTKILINSQIIYVDKASLAAASPVLCEQLQCKQENEPLKFDDINLNDLLEMLQFIYPIFDPEINDKNITALIELSHRFRFDVLKHACQYYVFKHLTTVRRVLGKCSACGDFNNDNIQKQFINEHDLIEFRNRTCLDASDEICLLCRWLKIYYYDDNSLTIKNAIITILNQCSVNSIEKVINSINMDDKLKCFIYKERARYLEKIIIK</sequence>
<dbReference type="InterPro" id="IPR000210">
    <property type="entry name" value="BTB/POZ_dom"/>
</dbReference>
<dbReference type="InterPro" id="IPR011333">
    <property type="entry name" value="SKP1/BTB/POZ_sf"/>
</dbReference>
<evidence type="ECO:0000313" key="5">
    <source>
        <dbReference type="EMBL" id="CAF3950657.1"/>
    </source>
</evidence>
<dbReference type="SMART" id="SM00225">
    <property type="entry name" value="BTB"/>
    <property type="match status" value="1"/>
</dbReference>
<dbReference type="EMBL" id="CAJOBC010005855">
    <property type="protein sequence ID" value="CAF3878175.1"/>
    <property type="molecule type" value="Genomic_DNA"/>
</dbReference>
<dbReference type="PROSITE" id="PS50097">
    <property type="entry name" value="BTB"/>
    <property type="match status" value="1"/>
</dbReference>
<keyword evidence="6" id="KW-1185">Reference proteome</keyword>
<evidence type="ECO:0000313" key="4">
    <source>
        <dbReference type="EMBL" id="CAF3878175.1"/>
    </source>
</evidence>
<dbReference type="CDD" id="cd18186">
    <property type="entry name" value="BTB_POZ_ZBTB_KLHL-like"/>
    <property type="match status" value="1"/>
</dbReference>
<dbReference type="AlphaFoldDB" id="A0A814Q3S7"/>
<gene>
    <name evidence="2" type="ORF">GPM918_LOCUS19373</name>
    <name evidence="3" type="ORF">OVA965_LOCUS21436</name>
    <name evidence="4" type="ORF">SRO942_LOCUS19368</name>
    <name evidence="5" type="ORF">TMI583_LOCUS22084</name>
</gene>
<dbReference type="SUPFAM" id="SSF54695">
    <property type="entry name" value="POZ domain"/>
    <property type="match status" value="1"/>
</dbReference>
<evidence type="ECO:0000313" key="6">
    <source>
        <dbReference type="Proteomes" id="UP000663829"/>
    </source>
</evidence>
<comment type="caution">
    <text evidence="2">The sequence shown here is derived from an EMBL/GenBank/DDBJ whole genome shotgun (WGS) entry which is preliminary data.</text>
</comment>
<evidence type="ECO:0000259" key="1">
    <source>
        <dbReference type="PROSITE" id="PS50097"/>
    </source>
</evidence>
<feature type="domain" description="BTB" evidence="1">
    <location>
        <begin position="72"/>
        <end position="128"/>
    </location>
</feature>
<dbReference type="Proteomes" id="UP000663829">
    <property type="component" value="Unassembled WGS sequence"/>
</dbReference>
<dbReference type="Pfam" id="PF00651">
    <property type="entry name" value="BTB"/>
    <property type="match status" value="1"/>
</dbReference>
<dbReference type="Proteomes" id="UP000682733">
    <property type="component" value="Unassembled WGS sequence"/>
</dbReference>
<dbReference type="Gene3D" id="3.30.710.10">
    <property type="entry name" value="Potassium Channel Kv1.1, Chain A"/>
    <property type="match status" value="1"/>
</dbReference>
<proteinExistence type="predicted"/>
<protein>
    <recommendedName>
        <fullName evidence="1">BTB domain-containing protein</fullName>
    </recommendedName>
</protein>
<organism evidence="2 6">
    <name type="scientific">Didymodactylos carnosus</name>
    <dbReference type="NCBI Taxonomy" id="1234261"/>
    <lineage>
        <taxon>Eukaryota</taxon>
        <taxon>Metazoa</taxon>
        <taxon>Spiralia</taxon>
        <taxon>Gnathifera</taxon>
        <taxon>Rotifera</taxon>
        <taxon>Eurotatoria</taxon>
        <taxon>Bdelloidea</taxon>
        <taxon>Philodinida</taxon>
        <taxon>Philodinidae</taxon>
        <taxon>Didymodactylos</taxon>
    </lineage>
</organism>
<accession>A0A814Q3S7</accession>
<dbReference type="Proteomes" id="UP000677228">
    <property type="component" value="Unassembled WGS sequence"/>
</dbReference>